<feature type="binding site" evidence="7">
    <location>
        <position position="114"/>
    </location>
    <ligand>
        <name>tRNA</name>
        <dbReference type="ChEBI" id="CHEBI:17843"/>
    </ligand>
</feature>
<dbReference type="PANTHER" id="PTHR17224">
    <property type="entry name" value="PEPTIDYL-TRNA HYDROLASE"/>
    <property type="match status" value="1"/>
</dbReference>
<evidence type="ECO:0000256" key="6">
    <source>
        <dbReference type="ARBA" id="ARBA00050038"/>
    </source>
</evidence>
<dbReference type="CDD" id="cd00462">
    <property type="entry name" value="PTH"/>
    <property type="match status" value="1"/>
</dbReference>
<evidence type="ECO:0000313" key="10">
    <source>
        <dbReference type="EMBL" id="GAA4445933.1"/>
    </source>
</evidence>
<keyword evidence="11" id="KW-1185">Reference proteome</keyword>
<dbReference type="HAMAP" id="MF_00083">
    <property type="entry name" value="Pept_tRNA_hydro_bact"/>
    <property type="match status" value="1"/>
</dbReference>
<dbReference type="Gene3D" id="3.40.50.1470">
    <property type="entry name" value="Peptidyl-tRNA hydrolase"/>
    <property type="match status" value="1"/>
</dbReference>
<dbReference type="RefSeq" id="WP_345239474.1">
    <property type="nucleotide sequence ID" value="NZ_BAABHD010000001.1"/>
</dbReference>
<protein>
    <recommendedName>
        <fullName evidence="6 7">Peptidyl-tRNA hydrolase</fullName>
        <shortName evidence="7">Pth</shortName>
        <ecNumber evidence="1 7">3.1.1.29</ecNumber>
    </recommendedName>
</protein>
<dbReference type="Proteomes" id="UP001501175">
    <property type="component" value="Unassembled WGS sequence"/>
</dbReference>
<proteinExistence type="inferred from homology"/>
<dbReference type="GO" id="GO:0016787">
    <property type="term" value="F:hydrolase activity"/>
    <property type="evidence" value="ECO:0007669"/>
    <property type="project" value="UniProtKB-KW"/>
</dbReference>
<dbReference type="InterPro" id="IPR018171">
    <property type="entry name" value="Pept_tRNA_hydro_CS"/>
</dbReference>
<evidence type="ECO:0000256" key="3">
    <source>
        <dbReference type="ARBA" id="ARBA00022801"/>
    </source>
</evidence>
<evidence type="ECO:0000256" key="9">
    <source>
        <dbReference type="RuleBase" id="RU004320"/>
    </source>
</evidence>
<evidence type="ECO:0000256" key="5">
    <source>
        <dbReference type="ARBA" id="ARBA00038063"/>
    </source>
</evidence>
<dbReference type="EC" id="3.1.1.29" evidence="1 7"/>
<evidence type="ECO:0000256" key="2">
    <source>
        <dbReference type="ARBA" id="ARBA00022555"/>
    </source>
</evidence>
<comment type="subunit">
    <text evidence="7">Monomer.</text>
</comment>
<comment type="caution">
    <text evidence="10">The sequence shown here is derived from an EMBL/GenBank/DDBJ whole genome shotgun (WGS) entry which is preliminary data.</text>
</comment>
<evidence type="ECO:0000256" key="4">
    <source>
        <dbReference type="ARBA" id="ARBA00022884"/>
    </source>
</evidence>
<evidence type="ECO:0000256" key="7">
    <source>
        <dbReference type="HAMAP-Rule" id="MF_00083"/>
    </source>
</evidence>
<comment type="catalytic activity">
    <reaction evidence="7 8">
        <text>an N-acyl-L-alpha-aminoacyl-tRNA + H2O = an N-acyl-L-amino acid + a tRNA + H(+)</text>
        <dbReference type="Rhea" id="RHEA:54448"/>
        <dbReference type="Rhea" id="RHEA-COMP:10123"/>
        <dbReference type="Rhea" id="RHEA-COMP:13883"/>
        <dbReference type="ChEBI" id="CHEBI:15377"/>
        <dbReference type="ChEBI" id="CHEBI:15378"/>
        <dbReference type="ChEBI" id="CHEBI:59874"/>
        <dbReference type="ChEBI" id="CHEBI:78442"/>
        <dbReference type="ChEBI" id="CHEBI:138191"/>
        <dbReference type="EC" id="3.1.1.29"/>
    </reaction>
</comment>
<keyword evidence="7" id="KW-0963">Cytoplasm</keyword>
<feature type="binding site" evidence="7">
    <location>
        <position position="68"/>
    </location>
    <ligand>
        <name>tRNA</name>
        <dbReference type="ChEBI" id="CHEBI:17843"/>
    </ligand>
</feature>
<dbReference type="PANTHER" id="PTHR17224:SF1">
    <property type="entry name" value="PEPTIDYL-TRNA HYDROLASE"/>
    <property type="match status" value="1"/>
</dbReference>
<reference evidence="11" key="1">
    <citation type="journal article" date="2019" name="Int. J. Syst. Evol. Microbiol.">
        <title>The Global Catalogue of Microorganisms (GCM) 10K type strain sequencing project: providing services to taxonomists for standard genome sequencing and annotation.</title>
        <authorList>
            <consortium name="The Broad Institute Genomics Platform"/>
            <consortium name="The Broad Institute Genome Sequencing Center for Infectious Disease"/>
            <person name="Wu L."/>
            <person name="Ma J."/>
        </authorList>
    </citation>
    <scope>NUCLEOTIDE SEQUENCE [LARGE SCALE GENOMIC DNA]</scope>
    <source>
        <strain evidence="11">JCM 17927</strain>
    </source>
</reference>
<comment type="function">
    <text evidence="7">Catalyzes the release of premature peptidyl moieties from peptidyl-tRNA molecules trapped in stalled 50S ribosomal subunits, and thus maintains levels of free tRNAs and 50S ribosomes.</text>
</comment>
<feature type="site" description="Stabilizes the basic form of H active site to accept a proton" evidence="7">
    <location>
        <position position="93"/>
    </location>
</feature>
<feature type="binding site" evidence="7">
    <location>
        <position position="17"/>
    </location>
    <ligand>
        <name>tRNA</name>
        <dbReference type="ChEBI" id="CHEBI:17843"/>
    </ligand>
</feature>
<dbReference type="NCBIfam" id="TIGR00447">
    <property type="entry name" value="pth"/>
    <property type="match status" value="1"/>
</dbReference>
<sequence length="188" mass="21207">MSSKFLVAGLGNIGPEYALTRHNAGFMVLDRLAAQHGFSFSMQRLAYTAEWRHKGKQIYMIKPTTYMNLSGRAVLYYLKQENIPVENLLVITDDKDLPFGKLRLRAKGSPGGHNGLRHIDEVLNSQEYARLRFGIGSQFSKGRQVDFVLGQFPEEEFEQLSDVLDRAGDAAISFCTIGIQQTMNIFNQ</sequence>
<evidence type="ECO:0000256" key="1">
    <source>
        <dbReference type="ARBA" id="ARBA00013260"/>
    </source>
</evidence>
<keyword evidence="3 7" id="KW-0378">Hydrolase</keyword>
<keyword evidence="2 7" id="KW-0820">tRNA-binding</keyword>
<accession>A0ABP8M7L1</accession>
<gene>
    <name evidence="7 10" type="primary">pth</name>
    <name evidence="10" type="ORF">GCM10023189_00460</name>
</gene>
<dbReference type="InterPro" id="IPR001328">
    <property type="entry name" value="Pept_tRNA_hydro"/>
</dbReference>
<comment type="function">
    <text evidence="7">Hydrolyzes ribosome-free peptidyl-tRNAs (with 1 or more amino acids incorporated), which drop off the ribosome during protein synthesis, or as a result of ribosome stalling.</text>
</comment>
<comment type="similarity">
    <text evidence="5 7 9">Belongs to the PTH family.</text>
</comment>
<evidence type="ECO:0000256" key="8">
    <source>
        <dbReference type="RuleBase" id="RU000673"/>
    </source>
</evidence>
<feature type="binding site" evidence="7">
    <location>
        <position position="66"/>
    </location>
    <ligand>
        <name>tRNA</name>
        <dbReference type="ChEBI" id="CHEBI:17843"/>
    </ligand>
</feature>
<keyword evidence="4 7" id="KW-0694">RNA-binding</keyword>
<feature type="site" description="Discriminates between blocked and unblocked aminoacyl-tRNA" evidence="7">
    <location>
        <position position="12"/>
    </location>
</feature>
<dbReference type="EMBL" id="BAABHD010000001">
    <property type="protein sequence ID" value="GAA4445933.1"/>
    <property type="molecule type" value="Genomic_DNA"/>
</dbReference>
<dbReference type="Pfam" id="PF01195">
    <property type="entry name" value="Pept_tRNA_hydro"/>
    <property type="match status" value="1"/>
</dbReference>
<name>A0ABP8M7L1_9BACT</name>
<evidence type="ECO:0000313" key="11">
    <source>
        <dbReference type="Proteomes" id="UP001501175"/>
    </source>
</evidence>
<comment type="subcellular location">
    <subcellularLocation>
        <location evidence="7">Cytoplasm</location>
    </subcellularLocation>
</comment>
<dbReference type="PROSITE" id="PS01195">
    <property type="entry name" value="PEPT_TRNA_HYDROL_1"/>
    <property type="match status" value="1"/>
</dbReference>
<feature type="active site" description="Proton acceptor" evidence="7">
    <location>
        <position position="22"/>
    </location>
</feature>
<dbReference type="InterPro" id="IPR036416">
    <property type="entry name" value="Pept_tRNA_hydro_sf"/>
</dbReference>
<organism evidence="10 11">
    <name type="scientific">Nibrella saemangeumensis</name>
    <dbReference type="NCBI Taxonomy" id="1084526"/>
    <lineage>
        <taxon>Bacteria</taxon>
        <taxon>Pseudomonadati</taxon>
        <taxon>Bacteroidota</taxon>
        <taxon>Cytophagia</taxon>
        <taxon>Cytophagales</taxon>
        <taxon>Spirosomataceae</taxon>
        <taxon>Nibrella</taxon>
    </lineage>
</organism>
<dbReference type="SUPFAM" id="SSF53178">
    <property type="entry name" value="Peptidyl-tRNA hydrolase-like"/>
    <property type="match status" value="1"/>
</dbReference>